<comment type="caution">
    <text evidence="1">The sequence shown here is derived from an EMBL/GenBank/DDBJ whole genome shotgun (WGS) entry which is preliminary data.</text>
</comment>
<organism evidence="1 2">
    <name type="scientific">Podospora australis</name>
    <dbReference type="NCBI Taxonomy" id="1536484"/>
    <lineage>
        <taxon>Eukaryota</taxon>
        <taxon>Fungi</taxon>
        <taxon>Dikarya</taxon>
        <taxon>Ascomycota</taxon>
        <taxon>Pezizomycotina</taxon>
        <taxon>Sordariomycetes</taxon>
        <taxon>Sordariomycetidae</taxon>
        <taxon>Sordariales</taxon>
        <taxon>Podosporaceae</taxon>
        <taxon>Podospora</taxon>
    </lineage>
</organism>
<dbReference type="EMBL" id="MU864397">
    <property type="protein sequence ID" value="KAK4187767.1"/>
    <property type="molecule type" value="Genomic_DNA"/>
</dbReference>
<protein>
    <submittedName>
        <fullName evidence="1">Uncharacterized protein</fullName>
    </submittedName>
</protein>
<proteinExistence type="predicted"/>
<dbReference type="AlphaFoldDB" id="A0AAN6WX59"/>
<evidence type="ECO:0000313" key="1">
    <source>
        <dbReference type="EMBL" id="KAK4187767.1"/>
    </source>
</evidence>
<name>A0AAN6WX59_9PEZI</name>
<accession>A0AAN6WX59</accession>
<evidence type="ECO:0000313" key="2">
    <source>
        <dbReference type="Proteomes" id="UP001302126"/>
    </source>
</evidence>
<dbReference type="Proteomes" id="UP001302126">
    <property type="component" value="Unassembled WGS sequence"/>
</dbReference>
<sequence>SEGVIITSGKSKKEERWHVIIVTKRAIGAAPLTPGHLPQIISFSWTEDNYPSDDDLQGAMVDAFKQKQEWMRETSLGLLTRALNAELEPSGKKVQTTGYKRGGYYEELRVTLRACNSVATFKQRPSGHLQFKETGVLFKARSRLLWMPHRIIEKVRIELKTCELEGKSEAFGFPLAFRLRKQAWDKDIRAYKDIFYKIWPETTAVVLFNDIYISLIPHIKGILELGGIQMEVVQQIKGGCYDDEGGDLLNWTTDEQGDLALADEAGHSGIYVTG</sequence>
<reference evidence="1" key="2">
    <citation type="submission" date="2023-05" db="EMBL/GenBank/DDBJ databases">
        <authorList>
            <consortium name="Lawrence Berkeley National Laboratory"/>
            <person name="Steindorff A."/>
            <person name="Hensen N."/>
            <person name="Bonometti L."/>
            <person name="Westerberg I."/>
            <person name="Brannstrom I.O."/>
            <person name="Guillou S."/>
            <person name="Cros-Aarteil S."/>
            <person name="Calhoun S."/>
            <person name="Haridas S."/>
            <person name="Kuo A."/>
            <person name="Mondo S."/>
            <person name="Pangilinan J."/>
            <person name="Riley R."/>
            <person name="Labutti K."/>
            <person name="Andreopoulos B."/>
            <person name="Lipzen A."/>
            <person name="Chen C."/>
            <person name="Yanf M."/>
            <person name="Daum C."/>
            <person name="Ng V."/>
            <person name="Clum A."/>
            <person name="Ohm R."/>
            <person name="Martin F."/>
            <person name="Silar P."/>
            <person name="Natvig D."/>
            <person name="Lalanne C."/>
            <person name="Gautier V."/>
            <person name="Ament-Velasquez S.L."/>
            <person name="Kruys A."/>
            <person name="Hutchinson M.I."/>
            <person name="Powell A.J."/>
            <person name="Barry K."/>
            <person name="Miller A.N."/>
            <person name="Grigoriev I.V."/>
            <person name="Debuchy R."/>
            <person name="Gladieux P."/>
            <person name="Thoren M.H."/>
            <person name="Johannesson H."/>
        </authorList>
    </citation>
    <scope>NUCLEOTIDE SEQUENCE</scope>
    <source>
        <strain evidence="1">PSN309</strain>
    </source>
</reference>
<gene>
    <name evidence="1" type="ORF">QBC35DRAFT_384137</name>
</gene>
<reference evidence="1" key="1">
    <citation type="journal article" date="2023" name="Mol. Phylogenet. Evol.">
        <title>Genome-scale phylogeny and comparative genomics of the fungal order Sordariales.</title>
        <authorList>
            <person name="Hensen N."/>
            <person name="Bonometti L."/>
            <person name="Westerberg I."/>
            <person name="Brannstrom I.O."/>
            <person name="Guillou S."/>
            <person name="Cros-Aarteil S."/>
            <person name="Calhoun S."/>
            <person name="Haridas S."/>
            <person name="Kuo A."/>
            <person name="Mondo S."/>
            <person name="Pangilinan J."/>
            <person name="Riley R."/>
            <person name="LaButti K."/>
            <person name="Andreopoulos B."/>
            <person name="Lipzen A."/>
            <person name="Chen C."/>
            <person name="Yan M."/>
            <person name="Daum C."/>
            <person name="Ng V."/>
            <person name="Clum A."/>
            <person name="Steindorff A."/>
            <person name="Ohm R.A."/>
            <person name="Martin F."/>
            <person name="Silar P."/>
            <person name="Natvig D.O."/>
            <person name="Lalanne C."/>
            <person name="Gautier V."/>
            <person name="Ament-Velasquez S.L."/>
            <person name="Kruys A."/>
            <person name="Hutchinson M.I."/>
            <person name="Powell A.J."/>
            <person name="Barry K."/>
            <person name="Miller A.N."/>
            <person name="Grigoriev I.V."/>
            <person name="Debuchy R."/>
            <person name="Gladieux P."/>
            <person name="Hiltunen Thoren M."/>
            <person name="Johannesson H."/>
        </authorList>
    </citation>
    <scope>NUCLEOTIDE SEQUENCE</scope>
    <source>
        <strain evidence="1">PSN309</strain>
    </source>
</reference>
<feature type="non-terminal residue" evidence="1">
    <location>
        <position position="1"/>
    </location>
</feature>
<keyword evidence="2" id="KW-1185">Reference proteome</keyword>